<reference evidence="1 2" key="1">
    <citation type="submission" date="2020-03" db="EMBL/GenBank/DDBJ databases">
        <title>Draft genome sequence of environmentally isolated violet-colored cultures.</title>
        <authorList>
            <person name="Wilson H.S."/>
        </authorList>
    </citation>
    <scope>NUCLEOTIDE SEQUENCE [LARGE SCALE GENOMIC DNA]</scope>
    <source>
        <strain evidence="1 2">HSC-16F04</strain>
    </source>
</reference>
<protein>
    <submittedName>
        <fullName evidence="1">Uncharacterized protein</fullName>
    </submittedName>
</protein>
<name>A0ABX0KVZ9_9NEIS</name>
<dbReference type="EMBL" id="JAAOLX010000004">
    <property type="protein sequence ID" value="NHQ86269.1"/>
    <property type="molecule type" value="Genomic_DNA"/>
</dbReference>
<organism evidence="1 2">
    <name type="scientific">Iodobacter violaceini</name>
    <dbReference type="NCBI Taxonomy" id="3044271"/>
    <lineage>
        <taxon>Bacteria</taxon>
        <taxon>Pseudomonadati</taxon>
        <taxon>Pseudomonadota</taxon>
        <taxon>Betaproteobacteria</taxon>
        <taxon>Neisseriales</taxon>
        <taxon>Chitinibacteraceae</taxon>
        <taxon>Iodobacter</taxon>
    </lineage>
</organism>
<sequence>MREYNGIEYQYSSNHPEKAIGVITNILGFTPLASDLNYSLNFYSSGSGIDDCLAIYCRYGTADWPAIAQALRLKHVSEVPGDTDWHEAWLGLLDAEGMAGVPVQPLFQFINQHRHAFQPPADACWEVFFSNESDVNSWCVVWRNDSHLNYLYFDQG</sequence>
<proteinExistence type="predicted"/>
<accession>A0ABX0KVZ9</accession>
<dbReference type="RefSeq" id="WP_166824901.1">
    <property type="nucleotide sequence ID" value="NZ_JAAOLX010000004.1"/>
</dbReference>
<evidence type="ECO:0000313" key="2">
    <source>
        <dbReference type="Proteomes" id="UP000712570"/>
    </source>
</evidence>
<evidence type="ECO:0000313" key="1">
    <source>
        <dbReference type="EMBL" id="NHQ86269.1"/>
    </source>
</evidence>
<gene>
    <name evidence="1" type="ORF">HA050_09085</name>
</gene>
<keyword evidence="2" id="KW-1185">Reference proteome</keyword>
<comment type="caution">
    <text evidence="1">The sequence shown here is derived from an EMBL/GenBank/DDBJ whole genome shotgun (WGS) entry which is preliminary data.</text>
</comment>
<dbReference type="Proteomes" id="UP000712570">
    <property type="component" value="Unassembled WGS sequence"/>
</dbReference>